<dbReference type="AlphaFoldDB" id="A0AAD9II22"/>
<comment type="catalytic activity">
    <reaction evidence="14">
        <text>L-prolyl-[collagen] + 2-oxoglutarate + O2 = trans-4-hydroxy-L-prolyl-[collagen] + succinate + CO2</text>
        <dbReference type="Rhea" id="RHEA:18945"/>
        <dbReference type="Rhea" id="RHEA-COMP:11676"/>
        <dbReference type="Rhea" id="RHEA-COMP:11680"/>
        <dbReference type="ChEBI" id="CHEBI:15379"/>
        <dbReference type="ChEBI" id="CHEBI:16526"/>
        <dbReference type="ChEBI" id="CHEBI:16810"/>
        <dbReference type="ChEBI" id="CHEBI:30031"/>
        <dbReference type="ChEBI" id="CHEBI:50342"/>
        <dbReference type="ChEBI" id="CHEBI:61965"/>
        <dbReference type="EC" id="1.14.11.2"/>
    </reaction>
</comment>
<dbReference type="EMBL" id="JASFZW010000004">
    <property type="protein sequence ID" value="KAK2078846.1"/>
    <property type="molecule type" value="Genomic_DNA"/>
</dbReference>
<feature type="domain" description="Fe2OG dioxygenase" evidence="16">
    <location>
        <begin position="132"/>
        <end position="254"/>
    </location>
</feature>
<evidence type="ECO:0000256" key="6">
    <source>
        <dbReference type="ARBA" id="ARBA00022723"/>
    </source>
</evidence>
<dbReference type="InterPro" id="IPR006620">
    <property type="entry name" value="Pro_4_hyd_alph"/>
</dbReference>
<evidence type="ECO:0000256" key="15">
    <source>
        <dbReference type="SAM" id="SignalP"/>
    </source>
</evidence>
<evidence type="ECO:0000256" key="12">
    <source>
        <dbReference type="ARBA" id="ARBA00023136"/>
    </source>
</evidence>
<evidence type="ECO:0000256" key="11">
    <source>
        <dbReference type="ARBA" id="ARBA00023004"/>
    </source>
</evidence>
<evidence type="ECO:0000256" key="14">
    <source>
        <dbReference type="ARBA" id="ARBA00049169"/>
    </source>
</evidence>
<dbReference type="PANTHER" id="PTHR10869:SF238">
    <property type="entry name" value="PROLYL 4-HYDROXYLASE 6-RELATED"/>
    <property type="match status" value="1"/>
</dbReference>
<keyword evidence="12" id="KW-0472">Membrane</keyword>
<keyword evidence="11" id="KW-0408">Iron</keyword>
<comment type="caution">
    <text evidence="17">The sequence shown here is derived from an EMBL/GenBank/DDBJ whole genome shotgun (WGS) entry which is preliminary data.</text>
</comment>
<keyword evidence="8" id="KW-0735">Signal-anchor</keyword>
<sequence length="339" mass="36918">MSCRWLRSSLCVAVLALACVAHAEKRGEDTLIGWSESYTPGAGVRGKVRVLSWEPRIFELEDVLTAEECDHLIRAATPRLTRSGVVEVKEHGVDAVTDVRTSYGMFFDRFEDPVVREVEERLSRHVMLPSGHGEGIQVLRYENGQEYKPHFDYFFHEGGVDNGGNRLATVLMYLADVEEGGETVFPHVPAPAGQTREAGFTECAMRGLAYRPKKGSAVVFWSLRPDGTLDKGSVHGSCPVVRGTKWAATKWYHVAHFAMGGEQAHVVHHKVFVPPPPPAPLGCKDANKACADWAAGGECESNPGFMVGQPGQAGQCLLSCNRCDLMPKSTLARKGGSAA</sequence>
<dbReference type="GO" id="GO:0005506">
    <property type="term" value="F:iron ion binding"/>
    <property type="evidence" value="ECO:0007669"/>
    <property type="project" value="InterPro"/>
</dbReference>
<evidence type="ECO:0000256" key="7">
    <source>
        <dbReference type="ARBA" id="ARBA00022964"/>
    </source>
</evidence>
<evidence type="ECO:0000313" key="17">
    <source>
        <dbReference type="EMBL" id="KAK2078846.1"/>
    </source>
</evidence>
<proteinExistence type="inferred from homology"/>
<comment type="cofactor">
    <cofactor evidence="1">
        <name>L-ascorbate</name>
        <dbReference type="ChEBI" id="CHEBI:38290"/>
    </cofactor>
</comment>
<dbReference type="Proteomes" id="UP001255856">
    <property type="component" value="Unassembled WGS sequence"/>
</dbReference>
<dbReference type="GO" id="GO:0031418">
    <property type="term" value="F:L-ascorbic acid binding"/>
    <property type="evidence" value="ECO:0007669"/>
    <property type="project" value="InterPro"/>
</dbReference>
<dbReference type="GO" id="GO:0005789">
    <property type="term" value="C:endoplasmic reticulum membrane"/>
    <property type="evidence" value="ECO:0007669"/>
    <property type="project" value="UniProtKB-SubCell"/>
</dbReference>
<dbReference type="FunFam" id="2.60.120.620:FF:000002">
    <property type="entry name" value="Prolyl 4-hydroxylase 4"/>
    <property type="match status" value="1"/>
</dbReference>
<comment type="similarity">
    <text evidence="3">Belongs to the P4HA family.</text>
</comment>
<dbReference type="InterPro" id="IPR005123">
    <property type="entry name" value="Oxoglu/Fe-dep_dioxygenase_dom"/>
</dbReference>
<dbReference type="PANTHER" id="PTHR10869">
    <property type="entry name" value="PROLYL 4-HYDROXYLASE ALPHA SUBUNIT"/>
    <property type="match status" value="1"/>
</dbReference>
<protein>
    <recommendedName>
        <fullName evidence="4">procollagen-proline 4-dioxygenase</fullName>
        <ecNumber evidence="4">1.14.11.2</ecNumber>
    </recommendedName>
</protein>
<evidence type="ECO:0000313" key="18">
    <source>
        <dbReference type="Proteomes" id="UP001255856"/>
    </source>
</evidence>
<feature type="chain" id="PRO_5042032281" description="procollagen-proline 4-dioxygenase" evidence="15">
    <location>
        <begin position="24"/>
        <end position="339"/>
    </location>
</feature>
<keyword evidence="6" id="KW-0479">Metal-binding</keyword>
<dbReference type="PROSITE" id="PS51471">
    <property type="entry name" value="FE2OG_OXY"/>
    <property type="match status" value="1"/>
</dbReference>
<dbReference type="InterPro" id="IPR045054">
    <property type="entry name" value="P4HA-like"/>
</dbReference>
<dbReference type="InterPro" id="IPR003582">
    <property type="entry name" value="ShKT_dom"/>
</dbReference>
<feature type="signal peptide" evidence="15">
    <location>
        <begin position="1"/>
        <end position="23"/>
    </location>
</feature>
<evidence type="ECO:0000256" key="3">
    <source>
        <dbReference type="ARBA" id="ARBA00006511"/>
    </source>
</evidence>
<keyword evidence="9" id="KW-1133">Transmembrane helix</keyword>
<evidence type="ECO:0000256" key="13">
    <source>
        <dbReference type="ARBA" id="ARBA00023180"/>
    </source>
</evidence>
<dbReference type="EC" id="1.14.11.2" evidence="4"/>
<keyword evidence="18" id="KW-1185">Reference proteome</keyword>
<comment type="subcellular location">
    <subcellularLocation>
        <location evidence="2">Endoplasmic reticulum membrane</location>
        <topology evidence="2">Single-pass type II membrane protein</topology>
    </subcellularLocation>
</comment>
<gene>
    <name evidence="17" type="ORF">QBZ16_003686</name>
</gene>
<dbReference type="InterPro" id="IPR044862">
    <property type="entry name" value="Pro_4_hyd_alph_FE2OG_OXY"/>
</dbReference>
<organism evidence="17 18">
    <name type="scientific">Prototheca wickerhamii</name>
    <dbReference type="NCBI Taxonomy" id="3111"/>
    <lineage>
        <taxon>Eukaryota</taxon>
        <taxon>Viridiplantae</taxon>
        <taxon>Chlorophyta</taxon>
        <taxon>core chlorophytes</taxon>
        <taxon>Trebouxiophyceae</taxon>
        <taxon>Chlorellales</taxon>
        <taxon>Chlorellaceae</taxon>
        <taxon>Prototheca</taxon>
    </lineage>
</organism>
<evidence type="ECO:0000256" key="4">
    <source>
        <dbReference type="ARBA" id="ARBA00012269"/>
    </source>
</evidence>
<keyword evidence="7" id="KW-0223">Dioxygenase</keyword>
<evidence type="ECO:0000256" key="10">
    <source>
        <dbReference type="ARBA" id="ARBA00023002"/>
    </source>
</evidence>
<keyword evidence="10" id="KW-0560">Oxidoreductase</keyword>
<keyword evidence="15" id="KW-0732">Signal</keyword>
<name>A0AAD9II22_PROWI</name>
<dbReference type="Gene3D" id="2.60.120.620">
    <property type="entry name" value="q2cbj1_9rhob like domain"/>
    <property type="match status" value="1"/>
</dbReference>
<accession>A0AAD9II22</accession>
<evidence type="ECO:0000256" key="8">
    <source>
        <dbReference type="ARBA" id="ARBA00022968"/>
    </source>
</evidence>
<evidence type="ECO:0000259" key="16">
    <source>
        <dbReference type="PROSITE" id="PS51471"/>
    </source>
</evidence>
<dbReference type="SMART" id="SM00702">
    <property type="entry name" value="P4Hc"/>
    <property type="match status" value="1"/>
</dbReference>
<dbReference type="PROSITE" id="PS51257">
    <property type="entry name" value="PROKAR_LIPOPROTEIN"/>
    <property type="match status" value="1"/>
</dbReference>
<evidence type="ECO:0000256" key="2">
    <source>
        <dbReference type="ARBA" id="ARBA00004648"/>
    </source>
</evidence>
<reference evidence="17" key="1">
    <citation type="submission" date="2021-01" db="EMBL/GenBank/DDBJ databases">
        <authorList>
            <person name="Eckstrom K.M.E."/>
        </authorList>
    </citation>
    <scope>NUCLEOTIDE SEQUENCE</scope>
    <source>
        <strain evidence="17">UVCC 0001</strain>
    </source>
</reference>
<keyword evidence="5" id="KW-0812">Transmembrane</keyword>
<keyword evidence="13" id="KW-0325">Glycoprotein</keyword>
<dbReference type="GO" id="GO:0004656">
    <property type="term" value="F:procollagen-proline 4-dioxygenase activity"/>
    <property type="evidence" value="ECO:0007669"/>
    <property type="project" value="UniProtKB-EC"/>
</dbReference>
<evidence type="ECO:0000256" key="5">
    <source>
        <dbReference type="ARBA" id="ARBA00022692"/>
    </source>
</evidence>
<dbReference type="Pfam" id="PF13640">
    <property type="entry name" value="2OG-FeII_Oxy_3"/>
    <property type="match status" value="1"/>
</dbReference>
<evidence type="ECO:0000256" key="9">
    <source>
        <dbReference type="ARBA" id="ARBA00022989"/>
    </source>
</evidence>
<evidence type="ECO:0000256" key="1">
    <source>
        <dbReference type="ARBA" id="ARBA00001961"/>
    </source>
</evidence>
<dbReference type="SMART" id="SM00254">
    <property type="entry name" value="ShKT"/>
    <property type="match status" value="1"/>
</dbReference>